<evidence type="ECO:0000313" key="1">
    <source>
        <dbReference type="EMBL" id="XHV15847.1"/>
    </source>
</evidence>
<name>A0AB74UKX8_9CAUD</name>
<organism evidence="1">
    <name type="scientific">Klebsiella phage HenuGS</name>
    <dbReference type="NCBI Taxonomy" id="3350566"/>
    <lineage>
        <taxon>Viruses</taxon>
        <taxon>Duplodnaviria</taxon>
        <taxon>Heunggongvirae</taxon>
        <taxon>Uroviricota</taxon>
        <taxon>Caudoviricetes</taxon>
        <taxon>Autographivirales</taxon>
        <taxon>Autoscriptoviridae</taxon>
        <taxon>Slopekvirinae</taxon>
        <taxon>Drulisvirus</taxon>
    </lineage>
</organism>
<protein>
    <submittedName>
        <fullName evidence="1">Uncharacterized protein</fullName>
    </submittedName>
</protein>
<reference evidence="1" key="1">
    <citation type="submission" date="2024-10" db="EMBL/GenBank/DDBJ databases">
        <authorList>
            <person name="Li Q."/>
            <person name="Liu M."/>
            <person name="Guo S."/>
            <person name="Shi X."/>
            <person name="Zhou F."/>
            <person name="Li J."/>
        </authorList>
    </citation>
    <scope>NUCLEOTIDE SEQUENCE</scope>
</reference>
<sequence>MRKPCTSRLVWTGATACTSSPRCTRRVLICRRLCWNSVEVNLLEREGCSGSKCTSPLALVMTKPYSKTAQIGLIKIWQLSAQLQRIHLIRTLLSRPIHRGVSWQQCSTWWLLWILRAQKSTYPELRLLWTLQTQVGSISQRS</sequence>
<accession>A0AB74UKX8</accession>
<dbReference type="EMBL" id="PQ362313">
    <property type="protein sequence ID" value="XHV15847.1"/>
    <property type="molecule type" value="Genomic_DNA"/>
</dbReference>
<proteinExistence type="predicted"/>